<keyword evidence="3" id="KW-1133">Transmembrane helix</keyword>
<evidence type="ECO:0000256" key="1">
    <source>
        <dbReference type="PROSITE-ProRule" id="PRU00076"/>
    </source>
</evidence>
<proteinExistence type="predicted"/>
<reference evidence="6 7" key="1">
    <citation type="submission" date="2015-01" db="EMBL/GenBank/DDBJ databases">
        <title>Evolution of Trichinella species and genotypes.</title>
        <authorList>
            <person name="Korhonen P.K."/>
            <person name="Edoardo P."/>
            <person name="Giuseppe L.R."/>
            <person name="Gasser R.B."/>
        </authorList>
    </citation>
    <scope>NUCLEOTIDE SEQUENCE [LARGE SCALE GENOMIC DNA]</scope>
    <source>
        <strain evidence="6">ISS588</strain>
    </source>
</reference>
<dbReference type="SUPFAM" id="SSF48726">
    <property type="entry name" value="Immunoglobulin"/>
    <property type="match status" value="1"/>
</dbReference>
<feature type="disulfide bond" evidence="1">
    <location>
        <begin position="223"/>
        <end position="240"/>
    </location>
</feature>
<accession>A0A0V1IP89</accession>
<keyword evidence="1" id="KW-0245">EGF-like domain</keyword>
<comment type="caution">
    <text evidence="1">Lacks conserved residue(s) required for the propagation of feature annotation.</text>
</comment>
<dbReference type="AlphaFoldDB" id="A0A0V1IP89"/>
<evidence type="ECO:0000259" key="4">
    <source>
        <dbReference type="PROSITE" id="PS50026"/>
    </source>
</evidence>
<dbReference type="EMBL" id="JYDS01000118">
    <property type="protein sequence ID" value="KRZ24585.1"/>
    <property type="molecule type" value="Genomic_DNA"/>
</dbReference>
<dbReference type="InterPro" id="IPR013783">
    <property type="entry name" value="Ig-like_fold"/>
</dbReference>
<dbReference type="InterPro" id="IPR036179">
    <property type="entry name" value="Ig-like_dom_sf"/>
</dbReference>
<name>A0A0V1IP89_TRIPS</name>
<protein>
    <submittedName>
        <fullName evidence="6">Pro-neuregulin-2, membrane-bound isoform</fullName>
    </submittedName>
</protein>
<dbReference type="InterPro" id="IPR007110">
    <property type="entry name" value="Ig-like_dom"/>
</dbReference>
<keyword evidence="3" id="KW-0472">Membrane</keyword>
<keyword evidence="1" id="KW-1015">Disulfide bond</keyword>
<organism evidence="6 7">
    <name type="scientific">Trichinella pseudospiralis</name>
    <name type="common">Parasitic roundworm</name>
    <dbReference type="NCBI Taxonomy" id="6337"/>
    <lineage>
        <taxon>Eukaryota</taxon>
        <taxon>Metazoa</taxon>
        <taxon>Ecdysozoa</taxon>
        <taxon>Nematoda</taxon>
        <taxon>Enoplea</taxon>
        <taxon>Dorylaimia</taxon>
        <taxon>Trichinellida</taxon>
        <taxon>Trichinellidae</taxon>
        <taxon>Trichinella</taxon>
    </lineage>
</organism>
<evidence type="ECO:0000259" key="5">
    <source>
        <dbReference type="PROSITE" id="PS50835"/>
    </source>
</evidence>
<feature type="region of interest" description="Disordered" evidence="2">
    <location>
        <begin position="350"/>
        <end position="369"/>
    </location>
</feature>
<dbReference type="Proteomes" id="UP000054805">
    <property type="component" value="Unassembled WGS sequence"/>
</dbReference>
<keyword evidence="7" id="KW-1185">Reference proteome</keyword>
<feature type="transmembrane region" description="Helical" evidence="3">
    <location>
        <begin position="277"/>
        <end position="299"/>
    </location>
</feature>
<dbReference type="PROSITE" id="PS00022">
    <property type="entry name" value="EGF_1"/>
    <property type="match status" value="1"/>
</dbReference>
<dbReference type="Gene3D" id="2.60.40.10">
    <property type="entry name" value="Immunoglobulins"/>
    <property type="match status" value="1"/>
</dbReference>
<dbReference type="Gene3D" id="2.10.25.10">
    <property type="entry name" value="Laminin"/>
    <property type="match status" value="1"/>
</dbReference>
<feature type="domain" description="Ig-like" evidence="5">
    <location>
        <begin position="99"/>
        <end position="199"/>
    </location>
</feature>
<keyword evidence="3" id="KW-0812">Transmembrane</keyword>
<dbReference type="CDD" id="cd00054">
    <property type="entry name" value="EGF_CA"/>
    <property type="match status" value="1"/>
</dbReference>
<dbReference type="PROSITE" id="PS50026">
    <property type="entry name" value="EGF_3"/>
    <property type="match status" value="1"/>
</dbReference>
<comment type="caution">
    <text evidence="6">The sequence shown here is derived from an EMBL/GenBank/DDBJ whole genome shotgun (WGS) entry which is preliminary data.</text>
</comment>
<dbReference type="SMART" id="SM00181">
    <property type="entry name" value="EGF"/>
    <property type="match status" value="1"/>
</dbReference>
<dbReference type="SUPFAM" id="SSF57196">
    <property type="entry name" value="EGF/Laminin"/>
    <property type="match status" value="1"/>
</dbReference>
<gene>
    <name evidence="6" type="primary">Nrg2</name>
    <name evidence="6" type="ORF">T4B_3304</name>
</gene>
<feature type="disulfide bond" evidence="1">
    <location>
        <begin position="242"/>
        <end position="251"/>
    </location>
</feature>
<dbReference type="PROSITE" id="PS50835">
    <property type="entry name" value="IG_LIKE"/>
    <property type="match status" value="1"/>
</dbReference>
<feature type="domain" description="EGF-like" evidence="4">
    <location>
        <begin position="211"/>
        <end position="252"/>
    </location>
</feature>
<evidence type="ECO:0000313" key="6">
    <source>
        <dbReference type="EMBL" id="KRZ24585.1"/>
    </source>
</evidence>
<evidence type="ECO:0000313" key="7">
    <source>
        <dbReference type="Proteomes" id="UP000054805"/>
    </source>
</evidence>
<feature type="compositionally biased region" description="Basic and acidic residues" evidence="2">
    <location>
        <begin position="350"/>
        <end position="366"/>
    </location>
</feature>
<evidence type="ECO:0000256" key="3">
    <source>
        <dbReference type="SAM" id="Phobius"/>
    </source>
</evidence>
<dbReference type="InterPro" id="IPR000742">
    <property type="entry name" value="EGF"/>
</dbReference>
<sequence length="416" mass="48004">MNDIDQVTAIGSRVEIKEKSTKHFKNELKLQKDYWIVFKVHSEQVLIRALVTQAVVVVEIKLSINLFKIERLLYLLFLTLLSCNGMELNATSEELVASPIYELELQLHEGITKKIEIESGQAFTLRCIDSTGTSFYSENLLWLHQGKRLRDSTIDKIKIKNTRKFSVLIVDFFDDSMSGLYECVLRRKDKVMKSRIHVKLKKTIQYVNLFDEELCTAEKQDFCTNGGTCLYHRPTGTYNCKCPPQYVGRMCEYLESLIISSRQNPALEPASLHRTQTILICSVMGIFFALACCCYFCYVKKSEKLSAQRNDRQTKSLESLFESVGENKKCDWPEYSISDETLRILITEKQDKSERSASKSANDENHSSFQDHANEQNCFTNRSLNKERKFAVSSYSLESNFDTLKNPKNKGKIYIF</sequence>
<evidence type="ECO:0000256" key="2">
    <source>
        <dbReference type="SAM" id="MobiDB-lite"/>
    </source>
</evidence>